<dbReference type="EMBL" id="JABXBU010002231">
    <property type="protein sequence ID" value="KAF8765138.1"/>
    <property type="molecule type" value="Genomic_DNA"/>
</dbReference>
<reference evidence="2" key="2">
    <citation type="submission" date="2020-06" db="EMBL/GenBank/DDBJ databases">
        <authorList>
            <person name="Sheffer M."/>
        </authorList>
    </citation>
    <scope>NUCLEOTIDE SEQUENCE</scope>
</reference>
<keyword evidence="3" id="KW-1185">Reference proteome</keyword>
<evidence type="ECO:0000313" key="3">
    <source>
        <dbReference type="Proteomes" id="UP000807504"/>
    </source>
</evidence>
<proteinExistence type="predicted"/>
<protein>
    <submittedName>
        <fullName evidence="2">Uncharacterized protein</fullName>
    </submittedName>
</protein>
<evidence type="ECO:0000313" key="2">
    <source>
        <dbReference type="EMBL" id="KAF8765138.1"/>
    </source>
</evidence>
<dbReference type="Proteomes" id="UP000807504">
    <property type="component" value="Unassembled WGS sequence"/>
</dbReference>
<organism evidence="2 3">
    <name type="scientific">Argiope bruennichi</name>
    <name type="common">Wasp spider</name>
    <name type="synonym">Aranea bruennichi</name>
    <dbReference type="NCBI Taxonomy" id="94029"/>
    <lineage>
        <taxon>Eukaryota</taxon>
        <taxon>Metazoa</taxon>
        <taxon>Ecdysozoa</taxon>
        <taxon>Arthropoda</taxon>
        <taxon>Chelicerata</taxon>
        <taxon>Arachnida</taxon>
        <taxon>Araneae</taxon>
        <taxon>Araneomorphae</taxon>
        <taxon>Entelegynae</taxon>
        <taxon>Araneoidea</taxon>
        <taxon>Araneidae</taxon>
        <taxon>Argiope</taxon>
    </lineage>
</organism>
<evidence type="ECO:0000256" key="1">
    <source>
        <dbReference type="SAM" id="MobiDB-lite"/>
    </source>
</evidence>
<name>A0A8T0E2V6_ARGBR</name>
<sequence length="602" mass="69400">MKDKKDISRAEADYLESKYTCERNKGRKTFADFVDKVIEQIPAKKINKKFSFCEPNESNDPLMVLRSRGLVDIESSSIETASSASEVDLTLYTEESRIGNVVKVFSSTHRFKNGRLVYSTTQEACPQLDEEIKRFNHWWKSQGPGKLKSIEEKEPSFQNKYTRKKLCDIFRDIQKQEIIKRYERARRKDPISCKSLPSMETARFKKQLTFKAKSPLISEEVVISRKIKDQAACLPRCEKKVSRNFSSDCSTESKAENLQSESEGGKVTFRASWLHRSPRKSQRSTSGNLVENRELNRMHFGCNSSQKTIQNKATPVLKGSKLQSSVSVTRILPSRPRSMPNRNLSSSSDRGMRLKSPLNNRNSKQTDSNQSFKHCADYKNSRYPFACEQDEPSYSPCKHFNLYDMHRTREPLHANADFDDNVNNSSDNNTSVCTIFYEANGDWINEGQESCIYKSHQDEGKYHSKNHIKTVEGLPYTSSPKFSRKCLSGNSRKIHAKDDLDNSIKCFAKCHTKHQDEHEVSIMTGIVSHYNNDKYEDDKYEAMKAIENFVNEEALEKFSKRCGDSIDKLNCKVLNTAARKQFYKEIIDCCQQARNNKNRKRK</sequence>
<feature type="compositionally biased region" description="Polar residues" evidence="1">
    <location>
        <begin position="357"/>
        <end position="370"/>
    </location>
</feature>
<gene>
    <name evidence="2" type="ORF">HNY73_023129</name>
</gene>
<feature type="compositionally biased region" description="Polar residues" evidence="1">
    <location>
        <begin position="340"/>
        <end position="349"/>
    </location>
</feature>
<feature type="region of interest" description="Disordered" evidence="1">
    <location>
        <begin position="326"/>
        <end position="370"/>
    </location>
</feature>
<dbReference type="AlphaFoldDB" id="A0A8T0E2V6"/>
<comment type="caution">
    <text evidence="2">The sequence shown here is derived from an EMBL/GenBank/DDBJ whole genome shotgun (WGS) entry which is preliminary data.</text>
</comment>
<accession>A0A8T0E2V6</accession>
<reference evidence="2" key="1">
    <citation type="journal article" date="2020" name="bioRxiv">
        <title>Chromosome-level reference genome of the European wasp spider Argiope bruennichi: a resource for studies on range expansion and evolutionary adaptation.</title>
        <authorList>
            <person name="Sheffer M.M."/>
            <person name="Hoppe A."/>
            <person name="Krehenwinkel H."/>
            <person name="Uhl G."/>
            <person name="Kuss A.W."/>
            <person name="Jensen L."/>
            <person name="Jensen C."/>
            <person name="Gillespie R.G."/>
            <person name="Hoff K.J."/>
            <person name="Prost S."/>
        </authorList>
    </citation>
    <scope>NUCLEOTIDE SEQUENCE</scope>
</reference>